<dbReference type="InterPro" id="IPR046601">
    <property type="entry name" value="DUF6660"/>
</dbReference>
<dbReference type="STRING" id="1150112.SAMN04487893_10527"/>
<dbReference type="AlphaFoldDB" id="A0A1I3Q2T9"/>
<sequence length="109" mass="11968">MKSVRVLITVLLSMLFLLIAMYPCMDVYVQTDSSNNTTLVREVQHADHSTMDDCSPLCACVCCAASITVALALYVSNVQTYDTVGVTPLPFDNLVQGEEKPIWQPPKIA</sequence>
<dbReference type="Proteomes" id="UP000243887">
    <property type="component" value="Unassembled WGS sequence"/>
</dbReference>
<name>A0A1I3Q2T9_9FLAO</name>
<evidence type="ECO:0000313" key="1">
    <source>
        <dbReference type="EMBL" id="SFJ28029.1"/>
    </source>
</evidence>
<keyword evidence="2" id="KW-1185">Reference proteome</keyword>
<protein>
    <submittedName>
        <fullName evidence="1">Uncharacterized protein</fullName>
    </submittedName>
</protein>
<dbReference type="OrthoDB" id="997115at2"/>
<gene>
    <name evidence="1" type="ORF">SAMN04487893_10527</name>
</gene>
<evidence type="ECO:0000313" key="2">
    <source>
        <dbReference type="Proteomes" id="UP000243887"/>
    </source>
</evidence>
<dbReference type="EMBL" id="FORU01000005">
    <property type="protein sequence ID" value="SFJ28029.1"/>
    <property type="molecule type" value="Genomic_DNA"/>
</dbReference>
<proteinExistence type="predicted"/>
<dbReference type="RefSeq" id="WP_143077728.1">
    <property type="nucleotide sequence ID" value="NZ_FORU01000005.1"/>
</dbReference>
<reference evidence="2" key="1">
    <citation type="submission" date="2016-10" db="EMBL/GenBank/DDBJ databases">
        <authorList>
            <person name="Varghese N."/>
            <person name="Submissions S."/>
        </authorList>
    </citation>
    <scope>NUCLEOTIDE SEQUENCE [LARGE SCALE GENOMIC DNA]</scope>
    <source>
        <strain evidence="2">DSM 26542</strain>
    </source>
</reference>
<accession>A0A1I3Q2T9</accession>
<organism evidence="1 2">
    <name type="scientific">Myroides guanonis</name>
    <dbReference type="NCBI Taxonomy" id="1150112"/>
    <lineage>
        <taxon>Bacteria</taxon>
        <taxon>Pseudomonadati</taxon>
        <taxon>Bacteroidota</taxon>
        <taxon>Flavobacteriia</taxon>
        <taxon>Flavobacteriales</taxon>
        <taxon>Flavobacteriaceae</taxon>
        <taxon>Myroides</taxon>
    </lineage>
</organism>
<dbReference type="Pfam" id="PF20365">
    <property type="entry name" value="DUF6660"/>
    <property type="match status" value="1"/>
</dbReference>